<feature type="compositionally biased region" description="Basic and acidic residues" evidence="7">
    <location>
        <begin position="138"/>
        <end position="148"/>
    </location>
</feature>
<evidence type="ECO:0000256" key="4">
    <source>
        <dbReference type="ARBA" id="ARBA00022989"/>
    </source>
</evidence>
<dbReference type="Pfam" id="PF00939">
    <property type="entry name" value="Na_sulph_symp"/>
    <property type="match status" value="1"/>
</dbReference>
<dbReference type="PANTHER" id="PTHR10283:SF82">
    <property type="entry name" value="SOLUTE CARRIER FAMILY 13 MEMBER 2"/>
    <property type="match status" value="1"/>
</dbReference>
<evidence type="ECO:0000256" key="1">
    <source>
        <dbReference type="ARBA" id="ARBA00004141"/>
    </source>
</evidence>
<dbReference type="OrthoDB" id="6493944at2759"/>
<keyword evidence="6" id="KW-0915">Sodium</keyword>
<feature type="non-terminal residue" evidence="9">
    <location>
        <position position="1"/>
    </location>
</feature>
<dbReference type="GO" id="GO:0005886">
    <property type="term" value="C:plasma membrane"/>
    <property type="evidence" value="ECO:0007669"/>
    <property type="project" value="TreeGrafter"/>
</dbReference>
<gene>
    <name evidence="9" type="ORF">chiPu_0021586</name>
</gene>
<evidence type="ECO:0000256" key="7">
    <source>
        <dbReference type="SAM" id="MobiDB-lite"/>
    </source>
</evidence>
<dbReference type="GO" id="GO:0015141">
    <property type="term" value="F:succinate transmembrane transporter activity"/>
    <property type="evidence" value="ECO:0007669"/>
    <property type="project" value="TreeGrafter"/>
</dbReference>
<keyword evidence="6" id="KW-0406">Ion transport</keyword>
<evidence type="ECO:0000256" key="2">
    <source>
        <dbReference type="ARBA" id="ARBA00006772"/>
    </source>
</evidence>
<reference evidence="9 10" key="1">
    <citation type="journal article" date="2018" name="Nat. Ecol. Evol.">
        <title>Shark genomes provide insights into elasmobranch evolution and the origin of vertebrates.</title>
        <authorList>
            <person name="Hara Y"/>
            <person name="Yamaguchi K"/>
            <person name="Onimaru K"/>
            <person name="Kadota M"/>
            <person name="Koyanagi M"/>
            <person name="Keeley SD"/>
            <person name="Tatsumi K"/>
            <person name="Tanaka K"/>
            <person name="Motone F"/>
            <person name="Kageyama Y"/>
            <person name="Nozu R"/>
            <person name="Adachi N"/>
            <person name="Nishimura O"/>
            <person name="Nakagawa R"/>
            <person name="Tanegashima C"/>
            <person name="Kiyatake I"/>
            <person name="Matsumoto R"/>
            <person name="Murakumo K"/>
            <person name="Nishida K"/>
            <person name="Terakita A"/>
            <person name="Kuratani S"/>
            <person name="Sato K"/>
            <person name="Hyodo S Kuraku.S."/>
        </authorList>
    </citation>
    <scope>NUCLEOTIDE SEQUENCE [LARGE SCALE GENOMIC DNA]</scope>
</reference>
<name>A0A401RI75_CHIPU</name>
<dbReference type="GO" id="GO:0015138">
    <property type="term" value="F:fumarate transmembrane transporter activity"/>
    <property type="evidence" value="ECO:0007669"/>
    <property type="project" value="TreeGrafter"/>
</dbReference>
<keyword evidence="6" id="KW-0739">Sodium transport</keyword>
<organism evidence="9 10">
    <name type="scientific">Chiloscyllium punctatum</name>
    <name type="common">Brownbanded bambooshark</name>
    <name type="synonym">Hemiscyllium punctatum</name>
    <dbReference type="NCBI Taxonomy" id="137246"/>
    <lineage>
        <taxon>Eukaryota</taxon>
        <taxon>Metazoa</taxon>
        <taxon>Chordata</taxon>
        <taxon>Craniata</taxon>
        <taxon>Vertebrata</taxon>
        <taxon>Chondrichthyes</taxon>
        <taxon>Elasmobranchii</taxon>
        <taxon>Galeomorphii</taxon>
        <taxon>Galeoidea</taxon>
        <taxon>Orectolobiformes</taxon>
        <taxon>Hemiscylliidae</taxon>
        <taxon>Chiloscyllium</taxon>
    </lineage>
</organism>
<keyword evidence="4 8" id="KW-1133">Transmembrane helix</keyword>
<evidence type="ECO:0000313" key="10">
    <source>
        <dbReference type="Proteomes" id="UP000287033"/>
    </source>
</evidence>
<feature type="region of interest" description="Disordered" evidence="7">
    <location>
        <begin position="123"/>
        <end position="148"/>
    </location>
</feature>
<keyword evidence="3 8" id="KW-0812">Transmembrane</keyword>
<feature type="transmembrane region" description="Helical" evidence="8">
    <location>
        <begin position="73"/>
        <end position="90"/>
    </location>
</feature>
<evidence type="ECO:0000256" key="6">
    <source>
        <dbReference type="ARBA" id="ARBA00023201"/>
    </source>
</evidence>
<keyword evidence="10" id="KW-1185">Reference proteome</keyword>
<dbReference type="GO" id="GO:0071285">
    <property type="term" value="P:cellular response to lithium ion"/>
    <property type="evidence" value="ECO:0007669"/>
    <property type="project" value="TreeGrafter"/>
</dbReference>
<feature type="transmembrane region" description="Helical" evidence="8">
    <location>
        <begin position="33"/>
        <end position="53"/>
    </location>
</feature>
<dbReference type="PANTHER" id="PTHR10283">
    <property type="entry name" value="SOLUTE CARRIER FAMILY 13 MEMBER"/>
    <property type="match status" value="1"/>
</dbReference>
<evidence type="ECO:0000313" key="9">
    <source>
        <dbReference type="EMBL" id="GCC17845.1"/>
    </source>
</evidence>
<dbReference type="InterPro" id="IPR001898">
    <property type="entry name" value="SLC13A/DASS"/>
</dbReference>
<dbReference type="EMBL" id="BEZZ01004255">
    <property type="protein sequence ID" value="GCC17845.1"/>
    <property type="molecule type" value="Genomic_DNA"/>
</dbReference>
<dbReference type="GO" id="GO:0015139">
    <property type="term" value="F:alpha-ketoglutarate transmembrane transporter activity"/>
    <property type="evidence" value="ECO:0007669"/>
    <property type="project" value="TreeGrafter"/>
</dbReference>
<dbReference type="GO" id="GO:0017153">
    <property type="term" value="F:sodium:dicarboxylate symporter activity"/>
    <property type="evidence" value="ECO:0007669"/>
    <property type="project" value="TreeGrafter"/>
</dbReference>
<protein>
    <submittedName>
        <fullName evidence="9">Uncharacterized protein</fullName>
    </submittedName>
</protein>
<evidence type="ECO:0000256" key="3">
    <source>
        <dbReference type="ARBA" id="ARBA00022692"/>
    </source>
</evidence>
<evidence type="ECO:0000256" key="8">
    <source>
        <dbReference type="SAM" id="Phobius"/>
    </source>
</evidence>
<keyword evidence="5 8" id="KW-0472">Membrane</keyword>
<evidence type="ECO:0000256" key="5">
    <source>
        <dbReference type="ARBA" id="ARBA00023136"/>
    </source>
</evidence>
<dbReference type="STRING" id="137246.A0A401RI75"/>
<dbReference type="Proteomes" id="UP000287033">
    <property type="component" value="Unassembled WGS sequence"/>
</dbReference>
<dbReference type="AlphaFoldDB" id="A0A401RI75"/>
<proteinExistence type="inferred from homology"/>
<sequence>LKENFGCKAERSQKDVSAYQVIKEEVKNLGRMTFAEIAVLILFILLVILWFTRDPGFIPGWATVLFNKDGDDYVTDATVVMFISVLMFIIPSDKPRLPCFHNGSSDGAGTLSTVPHPPLLGQRGIGYDAPRKWGGPYNDDKESKSEGE</sequence>
<comment type="subcellular location">
    <subcellularLocation>
        <location evidence="1">Membrane</location>
        <topology evidence="1">Multi-pass membrane protein</topology>
    </subcellularLocation>
</comment>
<accession>A0A401RI75</accession>
<comment type="similarity">
    <text evidence="2">Belongs to the SLC13A/DASS transporter (TC 2.A.47) family. NADC subfamily.</text>
</comment>
<keyword evidence="6" id="KW-0813">Transport</keyword>
<comment type="caution">
    <text evidence="9">The sequence shown here is derived from an EMBL/GenBank/DDBJ whole genome shotgun (WGS) entry which is preliminary data.</text>
</comment>